<feature type="transmembrane region" description="Helical" evidence="11">
    <location>
        <begin position="43"/>
        <end position="64"/>
    </location>
</feature>
<dbReference type="GO" id="GO:0007218">
    <property type="term" value="P:neuropeptide signaling pathway"/>
    <property type="evidence" value="ECO:0007669"/>
    <property type="project" value="TreeGrafter"/>
</dbReference>
<keyword evidence="3 9" id="KW-0812">Transmembrane</keyword>
<evidence type="ECO:0000256" key="11">
    <source>
        <dbReference type="SAM" id="Phobius"/>
    </source>
</evidence>
<comment type="subcellular location">
    <subcellularLocation>
        <location evidence="1">Cell membrane</location>
        <topology evidence="1">Multi-pass membrane protein</topology>
    </subcellularLocation>
</comment>
<feature type="transmembrane region" description="Helical" evidence="11">
    <location>
        <begin position="12"/>
        <end position="31"/>
    </location>
</feature>
<proteinExistence type="evidence at transcript level"/>
<keyword evidence="7 9" id="KW-0675">Receptor</keyword>
<feature type="transmembrane region" description="Helical" evidence="11">
    <location>
        <begin position="324"/>
        <end position="344"/>
    </location>
</feature>
<dbReference type="PROSITE" id="PS00237">
    <property type="entry name" value="G_PROTEIN_RECEP_F1_1"/>
    <property type="match status" value="1"/>
</dbReference>
<reference evidence="13" key="1">
    <citation type="journal article" date="2016" name="PLoS Biol.">
        <title>GPCRs Direct Germline Development and Somatic Gonad Function in Planarians.</title>
        <authorList>
            <person name="Saberi A."/>
            <person name="Jamal A."/>
            <person name="Beets I."/>
            <person name="Schoofs L."/>
            <person name="Newmark P.A."/>
        </authorList>
    </citation>
    <scope>NUCLEOTIDE SEQUENCE</scope>
</reference>
<dbReference type="PANTHER" id="PTHR24230">
    <property type="entry name" value="G-PROTEIN COUPLED RECEPTOR"/>
    <property type="match status" value="1"/>
</dbReference>
<keyword evidence="4 11" id="KW-1133">Transmembrane helix</keyword>
<keyword evidence="8 9" id="KW-0807">Transducer</keyword>
<dbReference type="Gene3D" id="1.20.1070.10">
    <property type="entry name" value="Rhodopsin 7-helix transmembrane proteins"/>
    <property type="match status" value="1"/>
</dbReference>
<evidence type="ECO:0000256" key="4">
    <source>
        <dbReference type="ARBA" id="ARBA00022989"/>
    </source>
</evidence>
<dbReference type="AlphaFoldDB" id="A0A193KUC3"/>
<evidence type="ECO:0000256" key="5">
    <source>
        <dbReference type="ARBA" id="ARBA00023040"/>
    </source>
</evidence>
<feature type="region of interest" description="Disordered" evidence="10">
    <location>
        <begin position="271"/>
        <end position="295"/>
    </location>
</feature>
<evidence type="ECO:0000256" key="3">
    <source>
        <dbReference type="ARBA" id="ARBA00022692"/>
    </source>
</evidence>
<feature type="domain" description="G-protein coupled receptors family 1 profile" evidence="12">
    <location>
        <begin position="24"/>
        <end position="371"/>
    </location>
</feature>
<feature type="transmembrane region" description="Helical" evidence="11">
    <location>
        <begin position="84"/>
        <end position="102"/>
    </location>
</feature>
<evidence type="ECO:0000256" key="2">
    <source>
        <dbReference type="ARBA" id="ARBA00022475"/>
    </source>
</evidence>
<sequence length="394" mass="44879">MQSTQQIPPTLALLSIISVVGGIGNLFVILIYIRQCDKVTSNLFMTVLAGSDIFTCIFIIPTTIFIEFHEWGIGSSFVCKSYMFFNNSLIPFSALLISLIAMDRYFCICHPFLQIMNLSRSKLFICIALMLSTLLGTLASFQVHIEKKLTNLSDIGPMNMSFCVEASEWANRSMSQKLFYQITQKSQLVSYSICILIVIGLYSTIYYTVIKVRRKKDQLKGMNKMKRFKPKKLECKSHIKPKSQYRLENSDNSPIYSRFVVSNYPGCNRNVKPLGNPSTNHHHSNSPTNSSMNSLNNSVNNSSSIVIKTLKNVRDTTLLQNLKLAAMLFVVGITYIVTFLPANLMANGIIKLNLPVFYLYYVNNAANPIIYCFMNRNFRNKLKSFRFLRPVIRK</sequence>
<organism evidence="13">
    <name type="scientific">Schmidtea mediterranea</name>
    <name type="common">Freshwater planarian flatworm</name>
    <dbReference type="NCBI Taxonomy" id="79327"/>
    <lineage>
        <taxon>Eukaryota</taxon>
        <taxon>Metazoa</taxon>
        <taxon>Spiralia</taxon>
        <taxon>Lophotrochozoa</taxon>
        <taxon>Platyhelminthes</taxon>
        <taxon>Rhabditophora</taxon>
        <taxon>Seriata</taxon>
        <taxon>Tricladida</taxon>
        <taxon>Continenticola</taxon>
        <taxon>Geoplanoidea</taxon>
        <taxon>Dugesiidae</taxon>
        <taxon>Schmidtea</taxon>
    </lineage>
</organism>
<dbReference type="OrthoDB" id="5969463at2759"/>
<protein>
    <submittedName>
        <fullName evidence="13">GCR110</fullName>
    </submittedName>
</protein>
<dbReference type="EMBL" id="KX018912">
    <property type="protein sequence ID" value="ANO39073.1"/>
    <property type="molecule type" value="mRNA"/>
</dbReference>
<evidence type="ECO:0000256" key="6">
    <source>
        <dbReference type="ARBA" id="ARBA00023136"/>
    </source>
</evidence>
<accession>A0A193KUC3</accession>
<dbReference type="GO" id="GO:0008528">
    <property type="term" value="F:G protein-coupled peptide receptor activity"/>
    <property type="evidence" value="ECO:0007669"/>
    <property type="project" value="TreeGrafter"/>
</dbReference>
<name>A0A193KUC3_SCHMD</name>
<feature type="transmembrane region" description="Helical" evidence="11">
    <location>
        <begin position="188"/>
        <end position="210"/>
    </location>
</feature>
<feature type="transmembrane region" description="Helical" evidence="11">
    <location>
        <begin position="123"/>
        <end position="145"/>
    </location>
</feature>
<feature type="compositionally biased region" description="Low complexity" evidence="10">
    <location>
        <begin position="285"/>
        <end position="295"/>
    </location>
</feature>
<evidence type="ECO:0000256" key="7">
    <source>
        <dbReference type="ARBA" id="ARBA00023170"/>
    </source>
</evidence>
<evidence type="ECO:0000256" key="10">
    <source>
        <dbReference type="SAM" id="MobiDB-lite"/>
    </source>
</evidence>
<keyword evidence="2" id="KW-1003">Cell membrane</keyword>
<evidence type="ECO:0000256" key="8">
    <source>
        <dbReference type="ARBA" id="ARBA00023224"/>
    </source>
</evidence>
<dbReference type="GO" id="GO:0005886">
    <property type="term" value="C:plasma membrane"/>
    <property type="evidence" value="ECO:0007669"/>
    <property type="project" value="UniProtKB-SubCell"/>
</dbReference>
<gene>
    <name evidence="13" type="primary">gcr110</name>
</gene>
<feature type="transmembrane region" description="Helical" evidence="11">
    <location>
        <begin position="356"/>
        <end position="374"/>
    </location>
</feature>
<dbReference type="InterPro" id="IPR017452">
    <property type="entry name" value="GPCR_Rhodpsn_7TM"/>
</dbReference>
<dbReference type="Pfam" id="PF00001">
    <property type="entry name" value="7tm_1"/>
    <property type="match status" value="1"/>
</dbReference>
<dbReference type="SUPFAM" id="SSF81321">
    <property type="entry name" value="Family A G protein-coupled receptor-like"/>
    <property type="match status" value="1"/>
</dbReference>
<evidence type="ECO:0000259" key="12">
    <source>
        <dbReference type="PROSITE" id="PS50262"/>
    </source>
</evidence>
<dbReference type="PROSITE" id="PS50262">
    <property type="entry name" value="G_PROTEIN_RECEP_F1_2"/>
    <property type="match status" value="1"/>
</dbReference>
<evidence type="ECO:0000256" key="9">
    <source>
        <dbReference type="RuleBase" id="RU000688"/>
    </source>
</evidence>
<dbReference type="PANTHER" id="PTHR24230:SF158">
    <property type="entry name" value="G-PROTEIN COUPLED RECEPTORS FAMILY 1 PROFILE DOMAIN-CONTAINING PROTEIN"/>
    <property type="match status" value="1"/>
</dbReference>
<dbReference type="PRINTS" id="PR00237">
    <property type="entry name" value="GPCRRHODOPSN"/>
</dbReference>
<dbReference type="InterPro" id="IPR000276">
    <property type="entry name" value="GPCR_Rhodpsn"/>
</dbReference>
<keyword evidence="6 11" id="KW-0472">Membrane</keyword>
<comment type="similarity">
    <text evidence="9">Belongs to the G-protein coupled receptor 1 family.</text>
</comment>
<evidence type="ECO:0000256" key="1">
    <source>
        <dbReference type="ARBA" id="ARBA00004651"/>
    </source>
</evidence>
<keyword evidence="5 9" id="KW-0297">G-protein coupled receptor</keyword>
<evidence type="ECO:0000313" key="13">
    <source>
        <dbReference type="EMBL" id="ANO39073.1"/>
    </source>
</evidence>